<feature type="region of interest" description="Disordered" evidence="1">
    <location>
        <begin position="593"/>
        <end position="623"/>
    </location>
</feature>
<comment type="caution">
    <text evidence="3">The sequence shown here is derived from an EMBL/GenBank/DDBJ whole genome shotgun (WGS) entry which is preliminary data.</text>
</comment>
<dbReference type="EMBL" id="JAGMWT010000003">
    <property type="protein sequence ID" value="KAH7132167.1"/>
    <property type="molecule type" value="Genomic_DNA"/>
</dbReference>
<sequence length="641" mass="72764">MPINLDRLPFDILFNIAGNLEFEDVISLCHTCQQLNLLLAESSLCWKIVRDHAPHSKEAHLAQDGHITYGDAVKSIYSRRHAFSRALPFSARPLGTGNDFTYRQGVLCILNGRNIQVSDIHNSKEPINLDIFSIVKTHGQTPSAESQMSLLYYSDNLLAIHYERKGRNNGRIWLVNTEPSIPEEARLKWSTTLTSSHKLFARHTSSFLYYGTYTGMSDNTGRHEWEIRGANLPPGVNVDSPTLKPLQLEEFFGTDIGSTVAFEIHDDFFYAISNQTTFDVEEIDWTSYYHVIRFPIATPVKDAMQIKNNVYRRQHREGPIHDSWTDLSIQIDEKSNKPMIVEARREWQNGSSRQLRTFYMSEIDFDSNLLGSDDQGNRNNGNEQPNLPEDDIYVHLLESHDRPNYMKEVPREAWQVHPEFGQGCTNTRTFILSRTKFRGYNYSANAFVDLVEDDKCCSTSNTPCVRLRVGARQLAPFMKLTGPAEPIRSLKGKEKEIERDDKDLKHGTRYRHSEIVMWPPSSSSTTCTCTTRLHHILNPVFEGGSSARTITGAMDDRSLVYMVKSGRSYGYGGDDGDSVGNLVLVSFDRDIKASATSTPGSSKDAEDMDVEEDVDKGKSAIPSEWRWEPGLHRRCQQQTCA</sequence>
<dbReference type="OrthoDB" id="5359231at2759"/>
<name>A0A9P9ISY6_9PLEO</name>
<proteinExistence type="predicted"/>
<reference evidence="3" key="1">
    <citation type="journal article" date="2021" name="Nat. Commun.">
        <title>Genetic determinants of endophytism in the Arabidopsis root mycobiome.</title>
        <authorList>
            <person name="Mesny F."/>
            <person name="Miyauchi S."/>
            <person name="Thiergart T."/>
            <person name="Pickel B."/>
            <person name="Atanasova L."/>
            <person name="Karlsson M."/>
            <person name="Huettel B."/>
            <person name="Barry K.W."/>
            <person name="Haridas S."/>
            <person name="Chen C."/>
            <person name="Bauer D."/>
            <person name="Andreopoulos W."/>
            <person name="Pangilinan J."/>
            <person name="LaButti K."/>
            <person name="Riley R."/>
            <person name="Lipzen A."/>
            <person name="Clum A."/>
            <person name="Drula E."/>
            <person name="Henrissat B."/>
            <person name="Kohler A."/>
            <person name="Grigoriev I.V."/>
            <person name="Martin F.M."/>
            <person name="Hacquard S."/>
        </authorList>
    </citation>
    <scope>NUCLEOTIDE SEQUENCE</scope>
    <source>
        <strain evidence="3">MPI-CAGE-CH-0243</strain>
    </source>
</reference>
<accession>A0A9P9ISY6</accession>
<dbReference type="Proteomes" id="UP000700596">
    <property type="component" value="Unassembled WGS sequence"/>
</dbReference>
<keyword evidence="4" id="KW-1185">Reference proteome</keyword>
<dbReference type="SUPFAM" id="SSF81383">
    <property type="entry name" value="F-box domain"/>
    <property type="match status" value="1"/>
</dbReference>
<dbReference type="AlphaFoldDB" id="A0A9P9ISY6"/>
<dbReference type="InterPro" id="IPR001810">
    <property type="entry name" value="F-box_dom"/>
</dbReference>
<feature type="domain" description="F-box" evidence="2">
    <location>
        <begin position="2"/>
        <end position="49"/>
    </location>
</feature>
<evidence type="ECO:0000313" key="4">
    <source>
        <dbReference type="Proteomes" id="UP000700596"/>
    </source>
</evidence>
<dbReference type="InterPro" id="IPR036047">
    <property type="entry name" value="F-box-like_dom_sf"/>
</dbReference>
<evidence type="ECO:0000256" key="1">
    <source>
        <dbReference type="SAM" id="MobiDB-lite"/>
    </source>
</evidence>
<gene>
    <name evidence="3" type="ORF">B0J11DRAFT_577104</name>
</gene>
<dbReference type="PROSITE" id="PS50181">
    <property type="entry name" value="FBOX"/>
    <property type="match status" value="1"/>
</dbReference>
<protein>
    <recommendedName>
        <fullName evidence="2">F-box domain-containing protein</fullName>
    </recommendedName>
</protein>
<evidence type="ECO:0000259" key="2">
    <source>
        <dbReference type="PROSITE" id="PS50181"/>
    </source>
</evidence>
<organism evidence="3 4">
    <name type="scientific">Dendryphion nanum</name>
    <dbReference type="NCBI Taxonomy" id="256645"/>
    <lineage>
        <taxon>Eukaryota</taxon>
        <taxon>Fungi</taxon>
        <taxon>Dikarya</taxon>
        <taxon>Ascomycota</taxon>
        <taxon>Pezizomycotina</taxon>
        <taxon>Dothideomycetes</taxon>
        <taxon>Pleosporomycetidae</taxon>
        <taxon>Pleosporales</taxon>
        <taxon>Torulaceae</taxon>
        <taxon>Dendryphion</taxon>
    </lineage>
</organism>
<evidence type="ECO:0000313" key="3">
    <source>
        <dbReference type="EMBL" id="KAH7132167.1"/>
    </source>
</evidence>